<dbReference type="GO" id="GO:0016779">
    <property type="term" value="F:nucleotidyltransferase activity"/>
    <property type="evidence" value="ECO:0007669"/>
    <property type="project" value="UniProtKB-KW"/>
</dbReference>
<evidence type="ECO:0000256" key="2">
    <source>
        <dbReference type="ARBA" id="ARBA00010879"/>
    </source>
</evidence>
<keyword evidence="8 15" id="KW-0547">Nucleotide-binding</keyword>
<feature type="compositionally biased region" description="Basic and acidic residues" evidence="16">
    <location>
        <begin position="152"/>
        <end position="174"/>
    </location>
</feature>
<keyword evidence="13" id="KW-0511">Multifunctional enzyme</keyword>
<dbReference type="GO" id="GO:0004190">
    <property type="term" value="F:aspartic-type endopeptidase activity"/>
    <property type="evidence" value="ECO:0007669"/>
    <property type="project" value="UniProtKB-KW"/>
</dbReference>
<dbReference type="SUPFAM" id="SSF57756">
    <property type="entry name" value="Retrovirus zinc finger-like domains"/>
    <property type="match status" value="1"/>
</dbReference>
<evidence type="ECO:0000256" key="3">
    <source>
        <dbReference type="ARBA" id="ARBA00012180"/>
    </source>
</evidence>
<evidence type="ECO:0000259" key="21">
    <source>
        <dbReference type="PROSITE" id="PS50994"/>
    </source>
</evidence>
<dbReference type="Gene3D" id="4.10.60.10">
    <property type="entry name" value="Zinc finger, CCHC-type"/>
    <property type="match status" value="1"/>
</dbReference>
<dbReference type="Pfam" id="PF00078">
    <property type="entry name" value="RVT_1"/>
    <property type="match status" value="2"/>
</dbReference>
<feature type="binding site" evidence="15">
    <location>
        <begin position="1620"/>
        <end position="1627"/>
    </location>
    <ligand>
        <name>ATP</name>
        <dbReference type="ChEBI" id="CHEBI:30616"/>
    </ligand>
</feature>
<evidence type="ECO:0000256" key="7">
    <source>
        <dbReference type="ARBA" id="ARBA00022722"/>
    </source>
</evidence>
<evidence type="ECO:0000259" key="20">
    <source>
        <dbReference type="PROSITE" id="PS50878"/>
    </source>
</evidence>
<dbReference type="InterPro" id="IPR050951">
    <property type="entry name" value="Retrovirus_Pol_polyprotein"/>
</dbReference>
<evidence type="ECO:0000256" key="9">
    <source>
        <dbReference type="ARBA" id="ARBA00022750"/>
    </source>
</evidence>
<comment type="similarity">
    <text evidence="15">Belongs to the TRAFAC class myosin-kinesin ATPase superfamily. Kinesin family.</text>
</comment>
<feature type="compositionally biased region" description="Low complexity" evidence="16">
    <location>
        <begin position="456"/>
        <end position="465"/>
    </location>
</feature>
<feature type="region of interest" description="Disordered" evidence="16">
    <location>
        <begin position="456"/>
        <end position="476"/>
    </location>
</feature>
<dbReference type="PANTHER" id="PTHR37984:SF5">
    <property type="entry name" value="PROTEIN NYNRIN-LIKE"/>
    <property type="match status" value="1"/>
</dbReference>
<dbReference type="InterPro" id="IPR000477">
    <property type="entry name" value="RT_dom"/>
</dbReference>
<evidence type="ECO:0000256" key="16">
    <source>
        <dbReference type="SAM" id="MobiDB-lite"/>
    </source>
</evidence>
<feature type="region of interest" description="Disordered" evidence="16">
    <location>
        <begin position="152"/>
        <end position="181"/>
    </location>
</feature>
<dbReference type="Pfam" id="PF19259">
    <property type="entry name" value="Ty3_capsid"/>
    <property type="match status" value="1"/>
</dbReference>
<feature type="domain" description="Integrase catalytic" evidence="21">
    <location>
        <begin position="1025"/>
        <end position="1204"/>
    </location>
</feature>
<dbReference type="GO" id="GO:0005634">
    <property type="term" value="C:nucleus"/>
    <property type="evidence" value="ECO:0007669"/>
    <property type="project" value="UniProtKB-SubCell"/>
</dbReference>
<feature type="domain" description="Reverse transcriptase" evidence="20">
    <location>
        <begin position="1"/>
        <end position="116"/>
    </location>
</feature>
<dbReference type="InterPro" id="IPR036397">
    <property type="entry name" value="RNaseH_sf"/>
</dbReference>
<keyword evidence="7" id="KW-0378">Hydrolase</keyword>
<dbReference type="InterPro" id="IPR043502">
    <property type="entry name" value="DNA/RNA_pol_sf"/>
</dbReference>
<evidence type="ECO:0000256" key="6">
    <source>
        <dbReference type="ARBA" id="ARBA00022695"/>
    </source>
</evidence>
<dbReference type="CDD" id="cd09274">
    <property type="entry name" value="RNase_HI_RT_Ty3"/>
    <property type="match status" value="1"/>
</dbReference>
<gene>
    <name evidence="22" type="ORF">QTP70_018658</name>
</gene>
<name>A0AAE0Q6K3_9TELE</name>
<dbReference type="GO" id="GO:0004523">
    <property type="term" value="F:RNA-DNA hybrid ribonuclease activity"/>
    <property type="evidence" value="ECO:0007669"/>
    <property type="project" value="UniProtKB-EC"/>
</dbReference>
<evidence type="ECO:0000256" key="8">
    <source>
        <dbReference type="ARBA" id="ARBA00022741"/>
    </source>
</evidence>
<evidence type="ECO:0000256" key="14">
    <source>
        <dbReference type="PROSITE-ProRule" id="PRU00047"/>
    </source>
</evidence>
<evidence type="ECO:0000256" key="11">
    <source>
        <dbReference type="ARBA" id="ARBA00022840"/>
    </source>
</evidence>
<feature type="domain" description="Kinesin motor" evidence="18">
    <location>
        <begin position="1540"/>
        <end position="1863"/>
    </location>
</feature>
<dbReference type="GO" id="GO:0015074">
    <property type="term" value="P:DNA integration"/>
    <property type="evidence" value="ECO:0007669"/>
    <property type="project" value="InterPro"/>
</dbReference>
<keyword evidence="10" id="KW-0255">Endonuclease</keyword>
<reference evidence="22" key="1">
    <citation type="submission" date="2023-06" db="EMBL/GenBank/DDBJ databases">
        <title>Male Hemibagrus guttatus genome.</title>
        <authorList>
            <person name="Bian C."/>
        </authorList>
    </citation>
    <scope>NUCLEOTIDE SEQUENCE</scope>
    <source>
        <strain evidence="22">Male_cb2023</strain>
        <tissue evidence="22">Muscle</tissue>
    </source>
</reference>
<evidence type="ECO:0000313" key="23">
    <source>
        <dbReference type="Proteomes" id="UP001274896"/>
    </source>
</evidence>
<dbReference type="GO" id="GO:0008017">
    <property type="term" value="F:microtubule binding"/>
    <property type="evidence" value="ECO:0007669"/>
    <property type="project" value="InterPro"/>
</dbReference>
<evidence type="ECO:0000256" key="4">
    <source>
        <dbReference type="ARBA" id="ARBA00022670"/>
    </source>
</evidence>
<evidence type="ECO:0000256" key="15">
    <source>
        <dbReference type="PROSITE-ProRule" id="PRU00283"/>
    </source>
</evidence>
<dbReference type="CDD" id="cd01647">
    <property type="entry name" value="RT_LTR"/>
    <property type="match status" value="1"/>
</dbReference>
<comment type="caution">
    <text evidence="22">The sequence shown here is derived from an EMBL/GenBank/DDBJ whole genome shotgun (WGS) entry which is preliminary data.</text>
</comment>
<keyword evidence="6" id="KW-0548">Nucleotidyltransferase</keyword>
<dbReference type="PROSITE" id="PS50067">
    <property type="entry name" value="KINESIN_MOTOR_2"/>
    <property type="match status" value="1"/>
</dbReference>
<dbReference type="InterPro" id="IPR001878">
    <property type="entry name" value="Znf_CCHC"/>
</dbReference>
<dbReference type="FunFam" id="3.40.850.10:FF:000146">
    <property type="entry name" value="Kinesin-like protein"/>
    <property type="match status" value="1"/>
</dbReference>
<dbReference type="Proteomes" id="UP001274896">
    <property type="component" value="Unassembled WGS sequence"/>
</dbReference>
<dbReference type="InterPro" id="IPR019821">
    <property type="entry name" value="Kinesin_motor_CS"/>
</dbReference>
<feature type="non-terminal residue" evidence="22">
    <location>
        <position position="1897"/>
    </location>
</feature>
<dbReference type="PROSITE" id="PS00411">
    <property type="entry name" value="KINESIN_MOTOR_1"/>
    <property type="match status" value="1"/>
</dbReference>
<dbReference type="PROSITE" id="PS50013">
    <property type="entry name" value="CHROMO_2"/>
    <property type="match status" value="1"/>
</dbReference>
<keyword evidence="7" id="KW-0540">Nuclease</keyword>
<dbReference type="PANTHER" id="PTHR37984">
    <property type="entry name" value="PROTEIN CBG26694"/>
    <property type="match status" value="1"/>
</dbReference>
<dbReference type="InterPro" id="IPR036961">
    <property type="entry name" value="Kinesin_motor_dom_sf"/>
</dbReference>
<evidence type="ECO:0000256" key="10">
    <source>
        <dbReference type="ARBA" id="ARBA00022759"/>
    </source>
</evidence>
<dbReference type="InterPro" id="IPR027417">
    <property type="entry name" value="P-loop_NTPase"/>
</dbReference>
<feature type="domain" description="CCHC-type" evidence="19">
    <location>
        <begin position="505"/>
        <end position="519"/>
    </location>
</feature>
<dbReference type="Gene3D" id="2.40.50.40">
    <property type="match status" value="1"/>
</dbReference>
<evidence type="ECO:0000256" key="5">
    <source>
        <dbReference type="ARBA" id="ARBA00022679"/>
    </source>
</evidence>
<dbReference type="SUPFAM" id="SSF54160">
    <property type="entry name" value="Chromo domain-like"/>
    <property type="match status" value="1"/>
</dbReference>
<keyword evidence="5" id="KW-0808">Transferase</keyword>
<comment type="similarity">
    <text evidence="2">Belongs to the beta type-B retroviral polymerase family. HERV class-II K(HML-2) pol subfamily.</text>
</comment>
<keyword evidence="23" id="KW-1185">Reference proteome</keyword>
<evidence type="ECO:0000256" key="12">
    <source>
        <dbReference type="ARBA" id="ARBA00023125"/>
    </source>
</evidence>
<dbReference type="SMART" id="SM00129">
    <property type="entry name" value="KISc"/>
    <property type="match status" value="1"/>
</dbReference>
<keyword evidence="4" id="KW-0645">Protease</keyword>
<comment type="subcellular location">
    <subcellularLocation>
        <location evidence="1">Nucleus</location>
    </subcellularLocation>
</comment>
<keyword evidence="14" id="KW-0863">Zinc-finger</keyword>
<evidence type="ECO:0000313" key="22">
    <source>
        <dbReference type="EMBL" id="KAK3514504.1"/>
    </source>
</evidence>
<dbReference type="Gene3D" id="3.10.20.370">
    <property type="match status" value="1"/>
</dbReference>
<keyword evidence="14" id="KW-0862">Zinc</keyword>
<dbReference type="Gene3D" id="2.40.70.10">
    <property type="entry name" value="Acid Proteases"/>
    <property type="match status" value="1"/>
</dbReference>
<dbReference type="EC" id="3.1.26.4" evidence="3"/>
<dbReference type="Pfam" id="PF00385">
    <property type="entry name" value="Chromo"/>
    <property type="match status" value="1"/>
</dbReference>
<dbReference type="GO" id="GO:0007018">
    <property type="term" value="P:microtubule-based movement"/>
    <property type="evidence" value="ECO:0007669"/>
    <property type="project" value="InterPro"/>
</dbReference>
<dbReference type="GO" id="GO:0003777">
    <property type="term" value="F:microtubule motor activity"/>
    <property type="evidence" value="ECO:0007669"/>
    <property type="project" value="InterPro"/>
</dbReference>
<dbReference type="Gene3D" id="3.30.70.270">
    <property type="match status" value="3"/>
</dbReference>
<dbReference type="InterPro" id="IPR043128">
    <property type="entry name" value="Rev_trsase/Diguanyl_cyclase"/>
</dbReference>
<dbReference type="InterPro" id="IPR056924">
    <property type="entry name" value="SH3_Tf2-1"/>
</dbReference>
<keyword evidence="15" id="KW-0505">Motor protein</keyword>
<dbReference type="InterPro" id="IPR001584">
    <property type="entry name" value="Integrase_cat-core"/>
</dbReference>
<dbReference type="InterPro" id="IPR001752">
    <property type="entry name" value="Kinesin_motor_dom"/>
</dbReference>
<evidence type="ECO:0000256" key="1">
    <source>
        <dbReference type="ARBA" id="ARBA00004123"/>
    </source>
</evidence>
<dbReference type="Pfam" id="PF17919">
    <property type="entry name" value="RT_RNaseH_2"/>
    <property type="match status" value="1"/>
</dbReference>
<evidence type="ECO:0000259" key="17">
    <source>
        <dbReference type="PROSITE" id="PS50013"/>
    </source>
</evidence>
<dbReference type="PROSITE" id="PS50878">
    <property type="entry name" value="RT_POL"/>
    <property type="match status" value="2"/>
</dbReference>
<dbReference type="SUPFAM" id="SSF50630">
    <property type="entry name" value="Acid proteases"/>
    <property type="match status" value="1"/>
</dbReference>
<dbReference type="InterPro" id="IPR023780">
    <property type="entry name" value="Chromo_domain"/>
</dbReference>
<dbReference type="GO" id="GO:0003677">
    <property type="term" value="F:DNA binding"/>
    <property type="evidence" value="ECO:0007669"/>
    <property type="project" value="UniProtKB-KW"/>
</dbReference>
<dbReference type="SMART" id="SM00298">
    <property type="entry name" value="CHROMO"/>
    <property type="match status" value="1"/>
</dbReference>
<dbReference type="Gene3D" id="3.10.10.10">
    <property type="entry name" value="HIV Type 1 Reverse Transcriptase, subunit A, domain 1"/>
    <property type="match status" value="1"/>
</dbReference>
<evidence type="ECO:0000259" key="19">
    <source>
        <dbReference type="PROSITE" id="PS50158"/>
    </source>
</evidence>
<feature type="compositionally biased region" description="Basic residues" evidence="16">
    <location>
        <begin position="1406"/>
        <end position="1418"/>
    </location>
</feature>
<organism evidence="22 23">
    <name type="scientific">Hemibagrus guttatus</name>
    <dbReference type="NCBI Taxonomy" id="175788"/>
    <lineage>
        <taxon>Eukaryota</taxon>
        <taxon>Metazoa</taxon>
        <taxon>Chordata</taxon>
        <taxon>Craniata</taxon>
        <taxon>Vertebrata</taxon>
        <taxon>Euteleostomi</taxon>
        <taxon>Actinopterygii</taxon>
        <taxon>Neopterygii</taxon>
        <taxon>Teleostei</taxon>
        <taxon>Ostariophysi</taxon>
        <taxon>Siluriformes</taxon>
        <taxon>Bagridae</taxon>
        <taxon>Hemibagrus</taxon>
    </lineage>
</organism>
<dbReference type="SUPFAM" id="SSF53098">
    <property type="entry name" value="Ribonuclease H-like"/>
    <property type="match status" value="1"/>
</dbReference>
<dbReference type="InterPro" id="IPR021109">
    <property type="entry name" value="Peptidase_aspartic_dom_sf"/>
</dbReference>
<evidence type="ECO:0000259" key="18">
    <source>
        <dbReference type="PROSITE" id="PS50067"/>
    </source>
</evidence>
<dbReference type="Gene3D" id="3.40.850.10">
    <property type="entry name" value="Kinesin motor domain"/>
    <property type="match status" value="1"/>
</dbReference>
<evidence type="ECO:0000256" key="13">
    <source>
        <dbReference type="ARBA" id="ARBA00023268"/>
    </source>
</evidence>
<dbReference type="GO" id="GO:0048731">
    <property type="term" value="P:system development"/>
    <property type="evidence" value="ECO:0007669"/>
    <property type="project" value="UniProtKB-ARBA"/>
</dbReference>
<dbReference type="SUPFAM" id="SSF52540">
    <property type="entry name" value="P-loop containing nucleoside triphosphate hydrolases"/>
    <property type="match status" value="1"/>
</dbReference>
<keyword evidence="12" id="KW-0238">DNA-binding</keyword>
<dbReference type="FunFam" id="3.30.70.270:FF:000020">
    <property type="entry name" value="Transposon Tf2-6 polyprotein-like Protein"/>
    <property type="match status" value="1"/>
</dbReference>
<dbReference type="InterPro" id="IPR041577">
    <property type="entry name" value="RT_RNaseH_2"/>
</dbReference>
<feature type="domain" description="Reverse transcriptase" evidence="20">
    <location>
        <begin position="757"/>
        <end position="936"/>
    </location>
</feature>
<sequence length="1897" mass="213446">VGQTEEFKVEVGLHQGSALSPFLFAKVMDQLSEEVRQESPWTVMFADEIVICSESREQVEENLERWRFELERRGMKVSHSEIEYMCVNEREGSRTVRLQGEEVKKVQEFKYLGSTVQSNGECGKEEKVERRSALWEDKIKSLQHVNERLQDEQKALQEKNRHDSANWEKEKESSESDVPLDGAKARLEELKERLYKREREISMLIDGGGGGGGGGVQDGLAPLAYTRLLAAVVRQVRWRMSSRDPVEELAEALRRALASAAGSATPASVSAAAAAVFPPPVYASPMAVPAPYSGAAEDCNGFLLQCSLTLEMQSHLYPDDRAKIAFIISRLDGKALRWAEPLWSQSNPMMSSLSAFTRHFREVFGRPEGDSSVGERLCRIKQGNLSVTEYALQFRTLAAASGWNEQALITTYRQGLDPQVRLHLAAHEDSMGLEKFIQLSVRLATRMQLCFEEHQSQPAASTAPAQPGPVSHPEPADDAMQLELSEVSSADRQWERQRRLAQSCCFYCGGSGHFVAKCPLRPARALVSSLFPTQNISKPLSVLVSLTTHEFCVSATALIDSGSAGNFISGALCRQLQLPTAATPKIYQVHAVTGKLLRQVRRQAGPLRLHIGVMHTEEIVLMVLEDSTAEVVLGRPWLEQHDPIISWRTGEILRWGHKCFEGCFPERPNPRPSRPHALQVHATSVESPLEARSVNIPACYSHFWDVFCPKKASKLPPHRPWDCAIDLIPGEPVPKGRIYSLTLPEEKAMEEYIKEALAQGYICPSTSPAASSFFFVAKKDGGLRPCIDYRALNKITVKFRYPLPLVPAALERLRGATVFTKLDLRSAYNLIRIRKGDEWKTAFVTPTGHYEYRVMPYGLANAPSVFQDFMHEVLRDFLHKFVVVYIDDILIYSRSMADHQRHVAEVLHRLRDHNLFLKAEKCLFHQPTVQFLGYVIDHSGVRMDEKKVTAVRDWPAPTTVKELQRFLGFANFYRRFIRGYSSVTSPLTNLLRNKPKTLVWTPATTHAFQTLKQAFTTAPLLVHPDPELPFIVEVDASTTGVGAVLSQQQGNPRKLHPCAFFSRKLNPAEVNYDIGNRELLAVKLALEEWRHWLEGAKHLFNHVFRYYGLPEDIVSDRGPQFTSRVWRAFFKRLGVTISLSSGYHPQTNGQTERKIQEIGRFLRTFCHSHQESWSQFLGWAEYAQNSLRQSTTGLTPFQCVLGYQPPLFPWDGEPSDVPAVDYWFRESERVWGEAHRQLQRALRRRRSTADLRRSQAPAYQPGQKVWLSTRDIKLCLPCKKLSPRFIGPFTIVRQINPVTYRLQLPPEYRIHPVFHVSLLKPHHPSVLLSTGPGVAEEPPLPLIVDDGTAYLVKEILDSRRRGGRLEYLVDWEGYGPEERSWVPRNDILDPSLLEDFHTSHPSRPAPRGRGRPPRRRGPRSSGADHGGGVWSLKHTCVPQAHQVYAEVTAAKQQFDLMAEENRKAVAEATTEATSTVRVTCFQDKQTDVDGVELRPLGMNQSEVSLGDQVTRAEVNLQKNEVLLVALECIKAGVTPTLTGKIRVFCRIRPQTRAELVRGSGTIVSCLDDYTVILETQRGPREFQFDRIFTTEHTQDDVFQESSRLIQSAIDGFNVCIFAYGQTGSGKTFTMLGDREQKNPGIIPRTFTRIFEIIQENETKFEFKVLASMLELYNDRLQDLFVSPAEALSKRIEIKKDKKGLVFAQGAEAKEATSAGELFALFELGSANRHIAATKMNIESSRSHLIISIMLESRNLANGSMTYGKLNLVDLAGSERAAKTGAKDDQLKEANSINKSLSALGDVISALALEQAHVPYRNNKLTQLMQDSLGGNAKTLMFLNISPSDCNLDETLTSLIYASRVKAITNHAQRNMESKEITQLKEVILRLKSGQTVEEEDV</sequence>
<dbReference type="GO" id="GO:0008270">
    <property type="term" value="F:zinc ion binding"/>
    <property type="evidence" value="ECO:0007669"/>
    <property type="project" value="UniProtKB-KW"/>
</dbReference>
<protein>
    <recommendedName>
        <fullName evidence="3">ribonuclease H</fullName>
        <ecNumber evidence="3">3.1.26.4</ecNumber>
    </recommendedName>
</protein>
<keyword evidence="14" id="KW-0479">Metal-binding</keyword>
<dbReference type="EMBL" id="JAUCMX010000021">
    <property type="protein sequence ID" value="KAK3514504.1"/>
    <property type="molecule type" value="Genomic_DNA"/>
</dbReference>
<dbReference type="FunFam" id="3.10.20.370:FF:000003">
    <property type="entry name" value="Transposon Tf2-6 polyprotein"/>
    <property type="match status" value="1"/>
</dbReference>
<dbReference type="InterPro" id="IPR016197">
    <property type="entry name" value="Chromo-like_dom_sf"/>
</dbReference>
<keyword evidence="11 15" id="KW-0067">ATP-binding</keyword>
<dbReference type="Pfam" id="PF00225">
    <property type="entry name" value="Kinesin"/>
    <property type="match status" value="1"/>
</dbReference>
<dbReference type="InterPro" id="IPR000953">
    <property type="entry name" value="Chromo/chromo_shadow_dom"/>
</dbReference>
<dbReference type="GO" id="GO:0005524">
    <property type="term" value="F:ATP binding"/>
    <property type="evidence" value="ECO:0007669"/>
    <property type="project" value="UniProtKB-UniRule"/>
</dbReference>
<feature type="region of interest" description="Disordered" evidence="16">
    <location>
        <begin position="1392"/>
        <end position="1430"/>
    </location>
</feature>
<dbReference type="Pfam" id="PF24626">
    <property type="entry name" value="SH3_Tf2-1"/>
    <property type="match status" value="1"/>
</dbReference>
<dbReference type="PROSITE" id="PS50158">
    <property type="entry name" value="ZF_CCHC"/>
    <property type="match status" value="1"/>
</dbReference>
<dbReference type="CDD" id="cd00303">
    <property type="entry name" value="retropepsin_like"/>
    <property type="match status" value="1"/>
</dbReference>
<proteinExistence type="inferred from homology"/>
<dbReference type="SUPFAM" id="SSF56672">
    <property type="entry name" value="DNA/RNA polymerases"/>
    <property type="match status" value="2"/>
</dbReference>
<dbReference type="PRINTS" id="PR00380">
    <property type="entry name" value="KINESINHEAVY"/>
</dbReference>
<dbReference type="InterPro" id="IPR045358">
    <property type="entry name" value="Ty3_capsid"/>
</dbReference>
<dbReference type="PROSITE" id="PS50994">
    <property type="entry name" value="INTEGRASE"/>
    <property type="match status" value="1"/>
</dbReference>
<accession>A0AAE0Q6K3</accession>
<keyword evidence="9" id="KW-0064">Aspartyl protease</keyword>
<dbReference type="InterPro" id="IPR012337">
    <property type="entry name" value="RNaseH-like_sf"/>
</dbReference>
<dbReference type="InterPro" id="IPR036875">
    <property type="entry name" value="Znf_CCHC_sf"/>
</dbReference>
<feature type="domain" description="Chromo" evidence="17">
    <location>
        <begin position="1350"/>
        <end position="1408"/>
    </location>
</feature>
<dbReference type="GO" id="GO:0006508">
    <property type="term" value="P:proteolysis"/>
    <property type="evidence" value="ECO:0007669"/>
    <property type="project" value="UniProtKB-KW"/>
</dbReference>
<dbReference type="Gene3D" id="3.30.420.10">
    <property type="entry name" value="Ribonuclease H-like superfamily/Ribonuclease H"/>
    <property type="match status" value="1"/>
</dbReference>